<sequence length="75" mass="8355">MASKDFIMFVTAEETAVPNPETRINWGCPRPFASFMACTMDVQDKNMAPETCFQQLQAFDACLKANNISAEDLDS</sequence>
<dbReference type="Proteomes" id="UP000241769">
    <property type="component" value="Unassembled WGS sequence"/>
</dbReference>
<dbReference type="InParanoid" id="A0A2P6NW57"/>
<evidence type="ECO:0008006" key="3">
    <source>
        <dbReference type="Google" id="ProtNLM"/>
    </source>
</evidence>
<comment type="caution">
    <text evidence="1">The sequence shown here is derived from an EMBL/GenBank/DDBJ whole genome shotgun (WGS) entry which is preliminary data.</text>
</comment>
<keyword evidence="2" id="KW-1185">Reference proteome</keyword>
<gene>
    <name evidence="1" type="ORF">PROFUN_04199</name>
</gene>
<reference evidence="1 2" key="1">
    <citation type="journal article" date="2018" name="Genome Biol. Evol.">
        <title>Multiple Roots of Fruiting Body Formation in Amoebozoa.</title>
        <authorList>
            <person name="Hillmann F."/>
            <person name="Forbes G."/>
            <person name="Novohradska S."/>
            <person name="Ferling I."/>
            <person name="Riege K."/>
            <person name="Groth M."/>
            <person name="Westermann M."/>
            <person name="Marz M."/>
            <person name="Spaller T."/>
            <person name="Winckler T."/>
            <person name="Schaap P."/>
            <person name="Glockner G."/>
        </authorList>
    </citation>
    <scope>NUCLEOTIDE SEQUENCE [LARGE SCALE GENOMIC DNA]</scope>
    <source>
        <strain evidence="1 2">Jena</strain>
    </source>
</reference>
<evidence type="ECO:0000313" key="1">
    <source>
        <dbReference type="EMBL" id="PRP88108.1"/>
    </source>
</evidence>
<dbReference type="AlphaFoldDB" id="A0A2P6NW57"/>
<name>A0A2P6NW57_9EUKA</name>
<organism evidence="1 2">
    <name type="scientific">Planoprotostelium fungivorum</name>
    <dbReference type="NCBI Taxonomy" id="1890364"/>
    <lineage>
        <taxon>Eukaryota</taxon>
        <taxon>Amoebozoa</taxon>
        <taxon>Evosea</taxon>
        <taxon>Variosea</taxon>
        <taxon>Cavosteliida</taxon>
        <taxon>Cavosteliaceae</taxon>
        <taxon>Planoprotostelium</taxon>
    </lineage>
</organism>
<accession>A0A2P6NW57</accession>
<evidence type="ECO:0000313" key="2">
    <source>
        <dbReference type="Proteomes" id="UP000241769"/>
    </source>
</evidence>
<dbReference type="EMBL" id="MDYQ01000014">
    <property type="protein sequence ID" value="PRP88108.1"/>
    <property type="molecule type" value="Genomic_DNA"/>
</dbReference>
<protein>
    <recommendedName>
        <fullName evidence="3">CHCH domain-containing protein</fullName>
    </recommendedName>
</protein>
<proteinExistence type="predicted"/>